<name>D3AW60_HETP5</name>
<comment type="caution">
    <text evidence="1">The sequence shown here is derived from an EMBL/GenBank/DDBJ whole genome shotgun (WGS) entry which is preliminary data.</text>
</comment>
<dbReference type="EMBL" id="ADBJ01000002">
    <property type="protein sequence ID" value="EFA86533.1"/>
    <property type="molecule type" value="Genomic_DNA"/>
</dbReference>
<reference evidence="1 2" key="1">
    <citation type="journal article" date="2011" name="Genome Res.">
        <title>Phylogeny-wide analysis of social amoeba genomes highlights ancient origins for complex intercellular communication.</title>
        <authorList>
            <person name="Heidel A.J."/>
            <person name="Lawal H.M."/>
            <person name="Felder M."/>
            <person name="Schilde C."/>
            <person name="Helps N.R."/>
            <person name="Tunggal B."/>
            <person name="Rivero F."/>
            <person name="John U."/>
            <person name="Schleicher M."/>
            <person name="Eichinger L."/>
            <person name="Platzer M."/>
            <person name="Noegel A.A."/>
            <person name="Schaap P."/>
            <person name="Gloeckner G."/>
        </authorList>
    </citation>
    <scope>NUCLEOTIDE SEQUENCE [LARGE SCALE GENOMIC DNA]</scope>
    <source>
        <strain evidence="2">ATCC 26659 / Pp 5 / PN500</strain>
    </source>
</reference>
<sequence length="78" mass="8259">MTLIKSISMIGGNSLENVSNNLIDGSNGKLSTDSYNQEQYFGRRRTTNIIFGNKNVFEGSCCGGFRCGGCGCGGFGGF</sequence>
<dbReference type="AlphaFoldDB" id="D3AW60"/>
<protein>
    <submittedName>
        <fullName evidence="1">Uncharacterized protein</fullName>
    </submittedName>
</protein>
<proteinExistence type="predicted"/>
<accession>D3AW60</accession>
<organism evidence="1 2">
    <name type="scientific">Heterostelium pallidum (strain ATCC 26659 / Pp 5 / PN500)</name>
    <name type="common">Cellular slime mold</name>
    <name type="synonym">Polysphondylium pallidum</name>
    <dbReference type="NCBI Taxonomy" id="670386"/>
    <lineage>
        <taxon>Eukaryota</taxon>
        <taxon>Amoebozoa</taxon>
        <taxon>Evosea</taxon>
        <taxon>Eumycetozoa</taxon>
        <taxon>Dictyostelia</taxon>
        <taxon>Acytosteliales</taxon>
        <taxon>Acytosteliaceae</taxon>
        <taxon>Heterostelium</taxon>
    </lineage>
</organism>
<keyword evidence="2" id="KW-1185">Reference proteome</keyword>
<dbReference type="InParanoid" id="D3AW60"/>
<dbReference type="Proteomes" id="UP000001396">
    <property type="component" value="Unassembled WGS sequence"/>
</dbReference>
<dbReference type="RefSeq" id="XP_020438638.1">
    <property type="nucleotide sequence ID" value="XM_020571364.1"/>
</dbReference>
<evidence type="ECO:0000313" key="1">
    <source>
        <dbReference type="EMBL" id="EFA86533.1"/>
    </source>
</evidence>
<dbReference type="GeneID" id="31355864"/>
<gene>
    <name evidence="1" type="ORF">PPL_00330</name>
</gene>
<evidence type="ECO:0000313" key="2">
    <source>
        <dbReference type="Proteomes" id="UP000001396"/>
    </source>
</evidence>